<keyword evidence="3 15" id="KW-0167">Capsid protein</keyword>
<dbReference type="HAMAP" id="MF_04003">
    <property type="entry name" value="PPV_L2"/>
    <property type="match status" value="1"/>
</dbReference>
<evidence type="ECO:0000256" key="8">
    <source>
        <dbReference type="ARBA" id="ARBA00022921"/>
    </source>
</evidence>
<evidence type="ECO:0000256" key="1">
    <source>
        <dbReference type="ARBA" id="ARBA00022524"/>
    </source>
</evidence>
<proteinExistence type="inferred from homology"/>
<comment type="subcellular location">
    <subcellularLocation>
        <location evidence="15">Virion</location>
    </subcellularLocation>
    <subcellularLocation>
        <location evidence="15">Host nucleus</location>
    </subcellularLocation>
</comment>
<keyword evidence="2 15" id="KW-0597">Phosphoprotein</keyword>
<name>A9XNH6_9PAPI</name>
<evidence type="ECO:0000313" key="16">
    <source>
        <dbReference type="EMBL" id="ABU86866.1"/>
    </source>
</evidence>
<keyword evidence="1 15" id="KW-1163">Viral penetration into host nucleus</keyword>
<keyword evidence="5 15" id="KW-0945">Host-virus interaction</keyword>
<dbReference type="GO" id="GO:0046718">
    <property type="term" value="P:symbiont entry into host cell"/>
    <property type="evidence" value="ECO:0007669"/>
    <property type="project" value="UniProtKB-KW"/>
</dbReference>
<dbReference type="GO" id="GO:0005198">
    <property type="term" value="F:structural molecule activity"/>
    <property type="evidence" value="ECO:0007669"/>
    <property type="project" value="UniProtKB-UniRule"/>
</dbReference>
<evidence type="ECO:0000256" key="2">
    <source>
        <dbReference type="ARBA" id="ARBA00022553"/>
    </source>
</evidence>
<evidence type="ECO:0000256" key="11">
    <source>
        <dbReference type="ARBA" id="ARBA00023120"/>
    </source>
</evidence>
<evidence type="ECO:0000256" key="7">
    <source>
        <dbReference type="ARBA" id="ARBA00022844"/>
    </source>
</evidence>
<organism evidence="16 17">
    <name type="scientific">Canis familiaris papillomavirus 4</name>
    <dbReference type="NCBI Taxonomy" id="464980"/>
    <lineage>
        <taxon>Viruses</taxon>
        <taxon>Monodnaviria</taxon>
        <taxon>Shotokuvirae</taxon>
        <taxon>Cossaviricota</taxon>
        <taxon>Papovaviricetes</taxon>
        <taxon>Zurhausenvirales</taxon>
        <taxon>Papillomaviridae</taxon>
        <taxon>Firstpapillomavirinae</taxon>
        <taxon>Chipapillomavirus</taxon>
        <taxon>Chipapillomavirus 2</taxon>
    </lineage>
</organism>
<dbReference type="OrthoDB" id="8047at10239"/>
<evidence type="ECO:0000313" key="17">
    <source>
        <dbReference type="Proteomes" id="UP000103253"/>
    </source>
</evidence>
<dbReference type="Pfam" id="PF00513">
    <property type="entry name" value="Late_protein_L2"/>
    <property type="match status" value="1"/>
</dbReference>
<gene>
    <name evidence="15 16" type="primary">L2</name>
</gene>
<evidence type="ECO:0000256" key="15">
    <source>
        <dbReference type="HAMAP-Rule" id="MF_04003"/>
    </source>
</evidence>
<sequence length="508" mass="53727">MVRARRVPRASADDLYRTCKAAGTCPEDVINKIEGKTTADKILQYGGAAIFLGGLGIGTAGGKGGSTGYVPLGGRVGNAVTVGTGTRVVRPPVPVDAVGADILSVDALSPSVVALEESVVEIPRLGVDPARAPGIPEVPAGVPLDSSGVSSVDEGPAVITVAATIEPVPSHPPVRTSVTWSQYSNPAFDVVPGSDNALGETSSSSNIWITHRNGGSSIGEEIPLQVFRTSTPRDTPPRFEAPRRGGYPARFIEKVPVQDPRFLTSPGGLVQFDYDNPAFDPLEDSVLFGRPEPGEVLAAPDPAFQDVRSLGAPRFSETDSGHVRVTRLGVRGTMTTRSGVQLGSQAHFYHDISSITEGEWIELTGMGEHSTTTVLVSGDSANMEVVDLDSSTVSLHTLSSDDLEAVLGGVEDLPAFEGLRLEFQRGRNRITLDLPLSARALPGPVDIGDSGVHVDYPAIDSGGIYGPYGPSPPVIIVDVARGPSSDYFLHPSLYATRRRRRRRRRKHI</sequence>
<keyword evidence="12 15" id="KW-0238">DNA-binding</keyword>
<evidence type="ECO:0000256" key="14">
    <source>
        <dbReference type="ARBA" id="ARBA00023296"/>
    </source>
</evidence>
<keyword evidence="17" id="KW-1185">Reference proteome</keyword>
<dbReference type="GeneID" id="5846806"/>
<evidence type="ECO:0000256" key="13">
    <source>
        <dbReference type="ARBA" id="ARBA00023157"/>
    </source>
</evidence>
<evidence type="ECO:0000256" key="12">
    <source>
        <dbReference type="ARBA" id="ARBA00023125"/>
    </source>
</evidence>
<dbReference type="GO" id="GO:0003677">
    <property type="term" value="F:DNA binding"/>
    <property type="evidence" value="ECO:0007669"/>
    <property type="project" value="UniProtKB-UniRule"/>
</dbReference>
<dbReference type="EMBL" id="EF584537">
    <property type="protein sequence ID" value="ABU86866.1"/>
    <property type="molecule type" value="Genomic_DNA"/>
</dbReference>
<evidence type="ECO:0000256" key="4">
    <source>
        <dbReference type="ARBA" id="ARBA00022562"/>
    </source>
</evidence>
<keyword evidence="13 15" id="KW-1015">Disulfide bond</keyword>
<dbReference type="GO" id="GO:0075732">
    <property type="term" value="P:viral penetration into host nucleus"/>
    <property type="evidence" value="ECO:0007669"/>
    <property type="project" value="UniProtKB-KW"/>
</dbReference>
<evidence type="ECO:0000256" key="9">
    <source>
        <dbReference type="ARBA" id="ARBA00022952"/>
    </source>
</evidence>
<keyword evidence="11 15" id="KW-1176">Cytoplasmic inwards viral transport</keyword>
<feature type="disulfide bond" evidence="15">
    <location>
        <begin position="19"/>
        <end position="25"/>
    </location>
</feature>
<keyword evidence="6" id="KW-1040">Host Golgi apparatus</keyword>
<keyword evidence="8 15" id="KW-0426">Late protein</keyword>
<evidence type="ECO:0000256" key="10">
    <source>
        <dbReference type="ARBA" id="ARBA00023046"/>
    </source>
</evidence>
<dbReference type="GO" id="GO:0042025">
    <property type="term" value="C:host cell nucleus"/>
    <property type="evidence" value="ECO:0007669"/>
    <property type="project" value="UniProtKB-SubCell"/>
</dbReference>
<protein>
    <recommendedName>
        <fullName evidence="15">Minor capsid protein L2</fullName>
    </recommendedName>
</protein>
<accession>A9XNH6</accession>
<comment type="caution">
    <text evidence="15">Lacks conserved residue(s) required for the propagation of feature annotation.</text>
</comment>
<dbReference type="GO" id="GO:0019028">
    <property type="term" value="C:viral capsid"/>
    <property type="evidence" value="ECO:0007669"/>
    <property type="project" value="UniProtKB-UniRule"/>
</dbReference>
<dbReference type="Proteomes" id="UP000103253">
    <property type="component" value="Segment"/>
</dbReference>
<evidence type="ECO:0000256" key="5">
    <source>
        <dbReference type="ARBA" id="ARBA00022581"/>
    </source>
</evidence>
<comment type="PTM">
    <text evidence="15">Highly phosphorylated.</text>
</comment>
<keyword evidence="10" id="KW-1039">Host endosome</keyword>
<comment type="subunit">
    <text evidence="15">Interacts with major capsid protein L1. Interacts with E2; this interaction inhibits E2 transcriptional activity but not the DNA replication function E2. Interacts with host HSPA8; this interaction is required for L2 nuclear translocation. Interacts with host importins KPNB2 and KPNB3. Forms a complex with importin alpha2-beta1 heterodimers via interaction with the importin alpha2 adapter. Interacts with host DYNLT1; this interaction is essential for virus intracellular transport during entry. Interacts (via C-terminus) with host retromer subunits VPS35 AND VPS29.</text>
</comment>
<dbReference type="InterPro" id="IPR000784">
    <property type="entry name" value="Late_L2"/>
</dbReference>
<keyword evidence="14 15" id="KW-1160">Virus entry into host cell</keyword>
<dbReference type="GO" id="GO:0043657">
    <property type="term" value="C:host cell"/>
    <property type="evidence" value="ECO:0007669"/>
    <property type="project" value="GOC"/>
</dbReference>
<evidence type="ECO:0000256" key="3">
    <source>
        <dbReference type="ARBA" id="ARBA00022561"/>
    </source>
</evidence>
<comment type="function">
    <text evidence="15">Minor protein of the capsid that localizes along the inner surface of the virion, within the central cavities beneath the L1 pentamers. Plays a role in capsid stabilization through interaction with the major capsid protein L1. Once the virion enters the host cell, L2 escorts the genomic DNA into the nucleus by promoting escape from the endosomal compartments and traffic through the host Golgi network. Mechanistically, the C-terminus of L2 possesses a cell-penetrating peptide that protudes from the host endosome, interacts with host cytoplasmic retromer cargo and thereby mediates the capsid delivery to the host trans-Golgi network. Plays a role through its interaction with host dynein in the intracellular microtubule-dependent transport of viral capsid toward the nucleus. Mediates the viral genome import into the nucleus through binding to host importins. Once within the nucleus, L2 localizes viral genomes to host PML bodies in order to activate early gene expression for establishment of infection. Later on, promotes late gene expression by interacting with the viral E2 protein and by inhibiting its transcriptional activation functions. During virion assembly, encapsidates the genome by direct interaction with the viral DNA.</text>
</comment>
<dbReference type="GO" id="GO:0075521">
    <property type="term" value="P:microtubule-dependent intracellular transport of viral material towards nucleus"/>
    <property type="evidence" value="ECO:0007669"/>
    <property type="project" value="UniProtKB-UniRule"/>
</dbReference>
<keyword evidence="4 15" id="KW-1048">Host nucleus</keyword>
<keyword evidence="7 15" id="KW-0946">Virion</keyword>
<dbReference type="KEGG" id="vg:5846806"/>
<keyword evidence="9 15" id="KW-1177">Microtubular inwards viral transport</keyword>
<reference evidence="16 17" key="1">
    <citation type="submission" date="2007-04" db="EMBL/GenBank/DDBJ databases">
        <authorList>
            <person name="Tobler K."/>
            <person name="Lange C."/>
            <person name="Ackermann M."/>
            <person name="Favrot C."/>
        </authorList>
    </citation>
    <scope>NUCLEOTIDE SEQUENCE [LARGE SCALE GENOMIC DNA]</scope>
    <source>
        <strain evidence="16">Pug2006</strain>
    </source>
</reference>
<dbReference type="RefSeq" id="YP_001648804.1">
    <property type="nucleotide sequence ID" value="NC_010226.1"/>
</dbReference>
<evidence type="ECO:0000256" key="6">
    <source>
        <dbReference type="ARBA" id="ARBA00022812"/>
    </source>
</evidence>
<comment type="similarity">
    <text evidence="15">Belongs to the papillomaviridae L2 protein family.</text>
</comment>